<gene>
    <name evidence="11" type="ORF">Cgig2_018862</name>
    <name evidence="12" type="ORF">Cgig2_032872</name>
</gene>
<dbReference type="PANTHER" id="PTHR31375">
    <property type="match status" value="1"/>
</dbReference>
<dbReference type="GO" id="GO:0004650">
    <property type="term" value="F:polygalacturonase activity"/>
    <property type="evidence" value="ECO:0007669"/>
    <property type="project" value="InterPro"/>
</dbReference>
<keyword evidence="13" id="KW-1185">Reference proteome</keyword>
<evidence type="ECO:0000313" key="12">
    <source>
        <dbReference type="EMBL" id="KAJ8427044.1"/>
    </source>
</evidence>
<name>A0A9Q1GXL8_9CARY</name>
<dbReference type="InterPro" id="IPR000743">
    <property type="entry name" value="Glyco_hydro_28"/>
</dbReference>
<reference evidence="12" key="1">
    <citation type="submission" date="2022-04" db="EMBL/GenBank/DDBJ databases">
        <title>Carnegiea gigantea Genome sequencing and assembly v2.</title>
        <authorList>
            <person name="Copetti D."/>
            <person name="Sanderson M.J."/>
            <person name="Burquez A."/>
            <person name="Wojciechowski M.F."/>
        </authorList>
    </citation>
    <scope>NUCLEOTIDE SEQUENCE</scope>
    <source>
        <strain evidence="12">SGP5-SGP5p</strain>
        <tissue evidence="12">Aerial part</tissue>
    </source>
</reference>
<evidence type="ECO:0000256" key="8">
    <source>
        <dbReference type="PROSITE-ProRule" id="PRU10052"/>
    </source>
</evidence>
<evidence type="ECO:0000256" key="10">
    <source>
        <dbReference type="SAM" id="SignalP"/>
    </source>
</evidence>
<evidence type="ECO:0000256" key="4">
    <source>
        <dbReference type="ARBA" id="ARBA00022525"/>
    </source>
</evidence>
<keyword evidence="7" id="KW-0961">Cell wall biogenesis/degradation</keyword>
<dbReference type="InterPro" id="IPR011050">
    <property type="entry name" value="Pectin_lyase_fold/virulence"/>
</dbReference>
<evidence type="ECO:0000313" key="11">
    <source>
        <dbReference type="EMBL" id="KAJ8425464.1"/>
    </source>
</evidence>
<dbReference type="GO" id="GO:0071555">
    <property type="term" value="P:cell wall organization"/>
    <property type="evidence" value="ECO:0007669"/>
    <property type="project" value="UniProtKB-KW"/>
</dbReference>
<evidence type="ECO:0000256" key="2">
    <source>
        <dbReference type="ARBA" id="ARBA00008834"/>
    </source>
</evidence>
<evidence type="ECO:0000313" key="13">
    <source>
        <dbReference type="Proteomes" id="UP001153076"/>
    </source>
</evidence>
<evidence type="ECO:0000256" key="5">
    <source>
        <dbReference type="ARBA" id="ARBA00022801"/>
    </source>
</evidence>
<dbReference type="SMART" id="SM00710">
    <property type="entry name" value="PbH1"/>
    <property type="match status" value="4"/>
</dbReference>
<evidence type="ECO:0000256" key="1">
    <source>
        <dbReference type="ARBA" id="ARBA00004191"/>
    </source>
</evidence>
<dbReference type="FunFam" id="2.160.20.10:FF:000004">
    <property type="entry name" value="Pectin lyase-like superfamily protein"/>
    <property type="match status" value="1"/>
</dbReference>
<dbReference type="SUPFAM" id="SSF51126">
    <property type="entry name" value="Pectin lyase-like"/>
    <property type="match status" value="1"/>
</dbReference>
<organism evidence="12 13">
    <name type="scientific">Carnegiea gigantea</name>
    <dbReference type="NCBI Taxonomy" id="171969"/>
    <lineage>
        <taxon>Eukaryota</taxon>
        <taxon>Viridiplantae</taxon>
        <taxon>Streptophyta</taxon>
        <taxon>Embryophyta</taxon>
        <taxon>Tracheophyta</taxon>
        <taxon>Spermatophyta</taxon>
        <taxon>Magnoliopsida</taxon>
        <taxon>eudicotyledons</taxon>
        <taxon>Gunneridae</taxon>
        <taxon>Pentapetalae</taxon>
        <taxon>Caryophyllales</taxon>
        <taxon>Cactineae</taxon>
        <taxon>Cactaceae</taxon>
        <taxon>Cactoideae</taxon>
        <taxon>Echinocereeae</taxon>
        <taxon>Carnegiea</taxon>
    </lineage>
</organism>
<dbReference type="InterPro" id="IPR012334">
    <property type="entry name" value="Pectin_lyas_fold"/>
</dbReference>
<feature type="active site" evidence="8">
    <location>
        <position position="245"/>
    </location>
</feature>
<dbReference type="PROSITE" id="PS00502">
    <property type="entry name" value="POLYGALACTURONASE"/>
    <property type="match status" value="1"/>
</dbReference>
<comment type="similarity">
    <text evidence="2 9">Belongs to the glycosyl hydrolase 28 family.</text>
</comment>
<dbReference type="GO" id="GO:0005975">
    <property type="term" value="P:carbohydrate metabolic process"/>
    <property type="evidence" value="ECO:0007669"/>
    <property type="project" value="InterPro"/>
</dbReference>
<dbReference type="OrthoDB" id="187139at2759"/>
<keyword evidence="5 9" id="KW-0378">Hydrolase</keyword>
<dbReference type="AlphaFoldDB" id="A0A9Q1GXL8"/>
<protein>
    <recommendedName>
        <fullName evidence="14">Polygalacturonase</fullName>
    </recommendedName>
</protein>
<feature type="chain" id="PRO_5040654165" description="Polygalacturonase" evidence="10">
    <location>
        <begin position="25"/>
        <end position="398"/>
    </location>
</feature>
<comment type="subcellular location">
    <subcellularLocation>
        <location evidence="1">Secreted</location>
        <location evidence="1">Cell wall</location>
    </subcellularLocation>
</comment>
<feature type="signal peptide" evidence="10">
    <location>
        <begin position="1"/>
        <end position="24"/>
    </location>
</feature>
<evidence type="ECO:0008006" key="14">
    <source>
        <dbReference type="Google" id="ProtNLM"/>
    </source>
</evidence>
<evidence type="ECO:0000256" key="9">
    <source>
        <dbReference type="RuleBase" id="RU361169"/>
    </source>
</evidence>
<sequence length="398" mass="43015">MMIMANSSFMIISVLLSLLHLASPSPSLKSFNVVKFGAKGDGKTDSTQAFLRAWEAACGFSGYVQIYVPHGRYVLRPLIFRGIHCKTSTILFRIDGSIVAPDNYYELAKSNSWIVFHLVNGLHIKGGVLDAKGKSLWDCKLGHGKCPMGAQSLSFDNSKNIVVEGLTSINSQMFHITLNACQNVRMVGLTILAPDESPNTDGIHMERSSQVTITNSDFQTGDDCISMGPDNQNVWIEHIHCGPGHGISIGSLGREGDQGALVENVTVKSVTFTGTMNGLRIKTWAKPTRGRVQNVNFLDARMNNVLNPIIIDQNYCPSGSCPAGQASGIQISDVTYKGIHGTSASPVALIFDCSPMHPCKGLTLQDINLSAQKTSPRSECNHAYGRTIGSVQPSSCLR</sequence>
<proteinExistence type="inferred from homology"/>
<dbReference type="Pfam" id="PF00295">
    <property type="entry name" value="Glyco_hydro_28"/>
    <property type="match status" value="1"/>
</dbReference>
<evidence type="ECO:0000256" key="6">
    <source>
        <dbReference type="ARBA" id="ARBA00023295"/>
    </source>
</evidence>
<dbReference type="Proteomes" id="UP001153076">
    <property type="component" value="Unassembled WGS sequence"/>
</dbReference>
<keyword evidence="4" id="KW-0964">Secreted</keyword>
<comment type="caution">
    <text evidence="12">The sequence shown here is derived from an EMBL/GenBank/DDBJ whole genome shotgun (WGS) entry which is preliminary data.</text>
</comment>
<evidence type="ECO:0000256" key="3">
    <source>
        <dbReference type="ARBA" id="ARBA00022512"/>
    </source>
</evidence>
<accession>A0A9Q1GXL8</accession>
<dbReference type="InterPro" id="IPR006626">
    <property type="entry name" value="PbH1"/>
</dbReference>
<keyword evidence="10" id="KW-0732">Signal</keyword>
<dbReference type="Gene3D" id="2.160.20.10">
    <property type="entry name" value="Single-stranded right-handed beta-helix, Pectin lyase-like"/>
    <property type="match status" value="1"/>
</dbReference>
<dbReference type="EMBL" id="JAKOGI010001473">
    <property type="protein sequence ID" value="KAJ8425464.1"/>
    <property type="molecule type" value="Genomic_DNA"/>
</dbReference>
<keyword evidence="6 9" id="KW-0326">Glycosidase</keyword>
<evidence type="ECO:0000256" key="7">
    <source>
        <dbReference type="ARBA" id="ARBA00023316"/>
    </source>
</evidence>
<keyword evidence="3" id="KW-0134">Cell wall</keyword>
<dbReference type="EMBL" id="JAKOGI010001198">
    <property type="protein sequence ID" value="KAJ8427044.1"/>
    <property type="molecule type" value="Genomic_DNA"/>
</dbReference>